<evidence type="ECO:0000256" key="1">
    <source>
        <dbReference type="ARBA" id="ARBA00010556"/>
    </source>
</evidence>
<dbReference type="InterPro" id="IPR026284">
    <property type="entry name" value="A2MG_proteobact"/>
</dbReference>
<dbReference type="Pfam" id="PF11974">
    <property type="entry name" value="bMG3"/>
    <property type="match status" value="1"/>
</dbReference>
<dbReference type="InterPro" id="IPR002890">
    <property type="entry name" value="MG2"/>
</dbReference>
<dbReference type="InterPro" id="IPR011625">
    <property type="entry name" value="A2M_N_BRD"/>
</dbReference>
<dbReference type="Pfam" id="PF21142">
    <property type="entry name" value="A2M_bMG2"/>
    <property type="match status" value="1"/>
</dbReference>
<sequence length="1814" mass="191753">MRALTRSLAALCLILVAAPLAADPPIPPRRLAYTEGMDLAGRDRAQLFDTTLAACERACLQDPGCEALTFNARNNSCFPKSDVTGSAPYQGAFSGVVLRTDPAVMTRAEARRGDLGFVKTWLDDAYTQALTLGRSHLATSTDPAALLAEARRQEADGNPTRARALTGAALVLRDAPELWLDYARLSLAIPDKDQRNKNAGAAIAAAINGYLRAPQDALRAEAARMLSEALIARGRGKDAIPALELAHRLSPRDDIAAALEKAIARFGFRIVEHQVEADSASPRICAIFSGDLARGTDYAPYVTLPQGGLSVEAEGNQICVGGLSHGARYALTFRTGLPAAKGPALHRDVTITAYVRDRSPAVRFPGRAYILPRAAQGGQDGGLPIETVNTETVAVKILRISDRNLVAAMRADYFARSLNYWEGADLAENMTEEVWHGTADVAMQINRDMTTNLPVQEVTGPLGPGIYVLQASLPGADPYDTPPASQWFAVSDLGLTTLAGTDGLHVVVRGLSDAGARAGAEVVLVSRANAVLGRAVTDAEGHARFAPGLLNGKAGAAPALVSVAMGDDMSFLSLEEPAFDLSDRGVEGAPPAPPIDVFLATDRGAYRPGEVIHTTLLARDGAGRALDGLPLTLRLMRPDGVEHSRALADAVGAGGHVLDLFPGAEAARGTWRIDVLADPEGAPLLSRRVLVEDFLPERIDFTLDVAEGPFVAQLPPITLAARYLFGAPGADLAVSGEYRLSAADDVPGFAGYRWGPHDAPFQTVMDTLEPVSTDAGGQATLTPELGRYMRDALTLPATLRYTVQVAEGSGRPVERSVTRSLLPGRTALGIRPLFEDDTVPEGTAARFELAALGADGSAAARKVSWRVNRVETDYQWYTMDGRWYWDPFIRRSRVAEGVVDTAPGAPAQLSVPVDWGRYELIVTEEGGDEARASMEFGAGWYAADAGSDTPDRLEVGLDKAAYRAGETAHLRVRARTAGVGLVSVLGNRVVALRAVDLTAGENTIDLPVTAEWGAGAYVTVSALSPETGDQGPARAMGLVHAPVDPGDLALAATLEVAAEAEPRSTLPVALRLEGVQPGETAYATIAAVDLGILNLTGFQSPDPQGHYFGQRRLGVELRDIYGRLIDGRAGSAGALRSGGDGDNGLKSQARPPTEELVAYFSGPLVVGSDGLARTSFDIPAFNGTVRVMAVAWSPSGVGQASADVVIADPVVMQANLPRFMAPGDMVQATLEFTHARGPAGRMGLDIRAENVTLGPLPSGFDLATGGRLVQDISLVAPPHEGLAQLRVALSTPDGRVLTRDLSIPVRANDPPVAQTRRLELAAGQTLALDRALFADYSPGSAQVMMTLGPLARFDAAGLLARLDSYPYGCTEQTTSKALPLLYLSQVARAMRLDAGADLDTRITAAIARVLSNQDSSGAFGLWSSNGAGGDLWLDAYVTDFLSRARAEGHAVPQIAFRNALDNLRTQVSYAPDFDASDRAQGASMAYALMVLAREGAAAMSDLRYYADVKGDDFATPLAAAQIGAALAAYGDQMRADAMFTRAAQLLQKPADDTLWRVDYGSSLRDRAAVVTLALEAGSTAIPPETAGAALADRMAGQRLSTQEATWTLMAAHALLDRPGAETVTLDGAPLAVPVARIDDDGAAHPVTNTGAQPVTLTLTTIGVPAVPETASGNGYAISRSYFRPDGTPVDPAQVARGDRLVVVLTIQPQRRESARLMVSDPLPAGFEIDNPHLIDSGSTGGLDWLSAMSDPEMAEFRDDRFLAAVNSSNGNSFRLAYRLRAVTAGDFHHPAASVEDMYRPDFRAVTDTGRVRVR</sequence>
<dbReference type="Pfam" id="PF17962">
    <property type="entry name" value="bMG6"/>
    <property type="match status" value="1"/>
</dbReference>
<evidence type="ECO:0000313" key="8">
    <source>
        <dbReference type="EMBL" id="SIS66790.1"/>
    </source>
</evidence>
<dbReference type="InterPro" id="IPR008930">
    <property type="entry name" value="Terpenoid_cyclase/PrenylTrfase"/>
</dbReference>
<keyword evidence="2 5" id="KW-0732">Signal</keyword>
<dbReference type="InterPro" id="IPR041462">
    <property type="entry name" value="Bact_A2M_MG6"/>
</dbReference>
<reference evidence="9" key="1">
    <citation type="submission" date="2017-01" db="EMBL/GenBank/DDBJ databases">
        <authorList>
            <person name="Varghese N."/>
            <person name="Submissions S."/>
        </authorList>
    </citation>
    <scope>NUCLEOTIDE SEQUENCE [LARGE SCALE GENOMIC DNA]</scope>
    <source>
        <strain evidence="9">DSM 18714</strain>
    </source>
</reference>
<dbReference type="Pfam" id="PF17972">
    <property type="entry name" value="bMG5"/>
    <property type="match status" value="1"/>
</dbReference>
<feature type="signal peptide" evidence="5">
    <location>
        <begin position="1"/>
        <end position="22"/>
    </location>
</feature>
<keyword evidence="4" id="KW-1015">Disulfide bond</keyword>
<dbReference type="SMART" id="SM01359">
    <property type="entry name" value="A2M_N_2"/>
    <property type="match status" value="1"/>
</dbReference>
<dbReference type="InterPro" id="IPR003609">
    <property type="entry name" value="Pan_app"/>
</dbReference>
<dbReference type="Gene3D" id="3.50.4.10">
    <property type="entry name" value="Hepatocyte Growth Factor"/>
    <property type="match status" value="1"/>
</dbReference>
<dbReference type="InterPro" id="IPR047565">
    <property type="entry name" value="Alpha-macroglob_thiol-ester_cl"/>
</dbReference>
<evidence type="ECO:0000313" key="9">
    <source>
        <dbReference type="Proteomes" id="UP000186098"/>
    </source>
</evidence>
<dbReference type="InterPro" id="IPR021868">
    <property type="entry name" value="Alpha_2_Macroglob_MG3"/>
</dbReference>
<evidence type="ECO:0000256" key="3">
    <source>
        <dbReference type="ARBA" id="ARBA00022737"/>
    </source>
</evidence>
<protein>
    <recommendedName>
        <fullName evidence="10">Apple domain-containing protein</fullName>
    </recommendedName>
</protein>
<dbReference type="SMART" id="SM01419">
    <property type="entry name" value="Thiol-ester_cl"/>
    <property type="match status" value="1"/>
</dbReference>
<dbReference type="EMBL" id="FTOM01000002">
    <property type="protein sequence ID" value="SIS66790.1"/>
    <property type="molecule type" value="Genomic_DNA"/>
</dbReference>
<dbReference type="InterPro" id="IPR000177">
    <property type="entry name" value="Apple"/>
</dbReference>
<dbReference type="Pfam" id="PF17973">
    <property type="entry name" value="bMG10"/>
    <property type="match status" value="1"/>
</dbReference>
<evidence type="ECO:0000256" key="4">
    <source>
        <dbReference type="ARBA" id="ARBA00023157"/>
    </source>
</evidence>
<dbReference type="GO" id="GO:0006508">
    <property type="term" value="P:proteolysis"/>
    <property type="evidence" value="ECO:0007669"/>
    <property type="project" value="InterPro"/>
</dbReference>
<organism evidence="8 9">
    <name type="scientific">Phaeovulum vinaykumarii</name>
    <dbReference type="NCBI Taxonomy" id="407234"/>
    <lineage>
        <taxon>Bacteria</taxon>
        <taxon>Pseudomonadati</taxon>
        <taxon>Pseudomonadota</taxon>
        <taxon>Alphaproteobacteria</taxon>
        <taxon>Rhodobacterales</taxon>
        <taxon>Paracoccaceae</taxon>
        <taxon>Phaeovulum</taxon>
    </lineage>
</organism>
<evidence type="ECO:0000256" key="2">
    <source>
        <dbReference type="ARBA" id="ARBA00022729"/>
    </source>
</evidence>
<dbReference type="CDD" id="cd02891">
    <property type="entry name" value="A2M_like"/>
    <property type="match status" value="1"/>
</dbReference>
<dbReference type="PIRSF" id="PIRSF038980">
    <property type="entry name" value="A2M_bac"/>
    <property type="match status" value="1"/>
</dbReference>
<feature type="chain" id="PRO_5013066025" description="Apple domain-containing protein" evidence="5">
    <location>
        <begin position="23"/>
        <end position="1814"/>
    </location>
</feature>
<dbReference type="PANTHER" id="PTHR40094:SF1">
    <property type="entry name" value="UBIQUITIN DOMAIN-CONTAINING PROTEIN"/>
    <property type="match status" value="1"/>
</dbReference>
<dbReference type="Gene3D" id="1.50.10.20">
    <property type="match status" value="1"/>
</dbReference>
<keyword evidence="3" id="KW-0677">Repeat</keyword>
<dbReference type="Pfam" id="PF00207">
    <property type="entry name" value="A2M"/>
    <property type="match status" value="1"/>
</dbReference>
<dbReference type="InterPro" id="IPR051802">
    <property type="entry name" value="YfhM-like"/>
</dbReference>
<dbReference type="SUPFAM" id="SSF48239">
    <property type="entry name" value="Terpenoid cyclases/Protein prenyltransferases"/>
    <property type="match status" value="1"/>
</dbReference>
<evidence type="ECO:0000256" key="5">
    <source>
        <dbReference type="SAM" id="SignalP"/>
    </source>
</evidence>
<dbReference type="GO" id="GO:0005615">
    <property type="term" value="C:extracellular space"/>
    <property type="evidence" value="ECO:0007669"/>
    <property type="project" value="InterPro"/>
</dbReference>
<dbReference type="GO" id="GO:0004866">
    <property type="term" value="F:endopeptidase inhibitor activity"/>
    <property type="evidence" value="ECO:0007669"/>
    <property type="project" value="InterPro"/>
</dbReference>
<proteinExistence type="inferred from homology"/>
<feature type="domain" description="Alpha-2-macroglobulin bait region" evidence="6">
    <location>
        <begin position="953"/>
        <end position="1095"/>
    </location>
</feature>
<dbReference type="OrthoDB" id="9767116at2"/>
<dbReference type="Pfam" id="PF07703">
    <property type="entry name" value="A2M_BRD"/>
    <property type="match status" value="1"/>
</dbReference>
<dbReference type="STRING" id="407234.SAMN05421795_102329"/>
<dbReference type="InterPro" id="IPR049120">
    <property type="entry name" value="A2M_bMG2"/>
</dbReference>
<dbReference type="InterPro" id="IPR011626">
    <property type="entry name" value="Alpha-macroglobulin_TED"/>
</dbReference>
<feature type="domain" description="Alpha-2-macroglobulin" evidence="7">
    <location>
        <begin position="1157"/>
        <end position="1246"/>
    </location>
</feature>
<dbReference type="InterPro" id="IPR041246">
    <property type="entry name" value="Bact_MG10"/>
</dbReference>
<accession>A0A1N7KZF5</accession>
<dbReference type="Pfam" id="PF00024">
    <property type="entry name" value="PAN_1"/>
    <property type="match status" value="1"/>
</dbReference>
<evidence type="ECO:0000259" key="6">
    <source>
        <dbReference type="SMART" id="SM01359"/>
    </source>
</evidence>
<dbReference type="Pfam" id="PF07678">
    <property type="entry name" value="TED_complement"/>
    <property type="match status" value="1"/>
</dbReference>
<keyword evidence="9" id="KW-1185">Reference proteome</keyword>
<dbReference type="Pfam" id="PF01835">
    <property type="entry name" value="MG2"/>
    <property type="match status" value="1"/>
</dbReference>
<dbReference type="PANTHER" id="PTHR40094">
    <property type="entry name" value="ALPHA-2-MACROGLOBULIN HOMOLOG"/>
    <property type="match status" value="1"/>
</dbReference>
<name>A0A1N7KZF5_9RHOB</name>
<comment type="similarity">
    <text evidence="1">Belongs to the protease inhibitor I39 (alpha-2-macroglobulin) family. Bacterial alpha-2-macroglobulin subfamily.</text>
</comment>
<dbReference type="RefSeq" id="WP_076364041.1">
    <property type="nucleotide sequence ID" value="NZ_FTOM01000002.1"/>
</dbReference>
<dbReference type="SMART" id="SM01360">
    <property type="entry name" value="A2M"/>
    <property type="match status" value="1"/>
</dbReference>
<evidence type="ECO:0008006" key="10">
    <source>
        <dbReference type="Google" id="ProtNLM"/>
    </source>
</evidence>
<gene>
    <name evidence="8" type="ORF">SAMN05421795_102329</name>
</gene>
<dbReference type="CDD" id="cd01100">
    <property type="entry name" value="APPLE_Factor_XI_like"/>
    <property type="match status" value="1"/>
</dbReference>
<dbReference type="InterPro" id="IPR041203">
    <property type="entry name" value="Bact_A2M_MG5"/>
</dbReference>
<evidence type="ECO:0000259" key="7">
    <source>
        <dbReference type="SMART" id="SM01360"/>
    </source>
</evidence>
<dbReference type="Proteomes" id="UP000186098">
    <property type="component" value="Unassembled WGS sequence"/>
</dbReference>
<dbReference type="InterPro" id="IPR001599">
    <property type="entry name" value="Macroglobln_a2"/>
</dbReference>